<dbReference type="InterPro" id="IPR008894">
    <property type="entry name" value="QdtA_cupin_dom"/>
</dbReference>
<dbReference type="Gene3D" id="2.60.120.10">
    <property type="entry name" value="Jelly Rolls"/>
    <property type="match status" value="1"/>
</dbReference>
<dbReference type="InterPro" id="IPR011051">
    <property type="entry name" value="RmlC_Cupin_sf"/>
</dbReference>
<keyword evidence="3" id="KW-1185">Reference proteome</keyword>
<evidence type="ECO:0000313" key="2">
    <source>
        <dbReference type="EMBL" id="NRT17254.1"/>
    </source>
</evidence>
<feature type="domain" description="Sugar 3,4-ketoisomerase QdtA cupin" evidence="1">
    <location>
        <begin position="9"/>
        <end position="135"/>
    </location>
</feature>
<dbReference type="InterPro" id="IPR014710">
    <property type="entry name" value="RmlC-like_jellyroll"/>
</dbReference>
<accession>A0ABX2FLB9</accession>
<dbReference type="RefSeq" id="WP_173808046.1">
    <property type="nucleotide sequence ID" value="NZ_JABSNP010000001.1"/>
</dbReference>
<evidence type="ECO:0000259" key="1">
    <source>
        <dbReference type="Pfam" id="PF05523"/>
    </source>
</evidence>
<dbReference type="SUPFAM" id="SSF51182">
    <property type="entry name" value="RmlC-like cupins"/>
    <property type="match status" value="1"/>
</dbReference>
<protein>
    <submittedName>
        <fullName evidence="2">Mannose-6-phosphate isomerase-like protein (Cupin superfamily)</fullName>
    </submittedName>
</protein>
<evidence type="ECO:0000313" key="3">
    <source>
        <dbReference type="Proteomes" id="UP000779507"/>
    </source>
</evidence>
<gene>
    <name evidence="2" type="ORF">HNP98_000057</name>
</gene>
<dbReference type="EMBL" id="JABSNP010000001">
    <property type="protein sequence ID" value="NRT17254.1"/>
    <property type="molecule type" value="Genomic_DNA"/>
</dbReference>
<dbReference type="Pfam" id="PF05523">
    <property type="entry name" value="FdtA"/>
    <property type="match status" value="1"/>
</dbReference>
<name>A0ABX2FLB9_9BACT</name>
<proteinExistence type="predicted"/>
<reference evidence="2 3" key="1">
    <citation type="submission" date="2020-05" db="EMBL/GenBank/DDBJ databases">
        <title>Genomic Encyclopedia of Type Strains, Phase IV (KMG-V): Genome sequencing to study the core and pangenomes of soil and plant-associated prokaryotes.</title>
        <authorList>
            <person name="Whitman W."/>
        </authorList>
    </citation>
    <scope>NUCLEOTIDE SEQUENCE [LARGE SCALE GENOMIC DNA]</scope>
    <source>
        <strain evidence="2 3">9A</strain>
    </source>
</reference>
<organism evidence="2 3">
    <name type="scientific">Hymenobacter caeli</name>
    <dbReference type="NCBI Taxonomy" id="2735894"/>
    <lineage>
        <taxon>Bacteria</taxon>
        <taxon>Pseudomonadati</taxon>
        <taxon>Bacteroidota</taxon>
        <taxon>Cytophagia</taxon>
        <taxon>Cytophagales</taxon>
        <taxon>Hymenobacteraceae</taxon>
        <taxon>Hymenobacter</taxon>
    </lineage>
</organism>
<comment type="caution">
    <text evidence="2">The sequence shown here is derived from an EMBL/GenBank/DDBJ whole genome shotgun (WGS) entry which is preliminary data.</text>
</comment>
<sequence>MPAPAAPYLIDLAKLGAPDIGYISVAEGWPGAVPFAVKRVFWTYYTPESIVRGRHAHHRTEQVLVAVAGRITVTTEQADGLIQTVRLEDPRTGLYVPPHTWHTMQYSHSAVQLVLASQPYDAADYIRDYDEFRAVWRARAGGGGG</sequence>
<dbReference type="Proteomes" id="UP000779507">
    <property type="component" value="Unassembled WGS sequence"/>
</dbReference>
<dbReference type="CDD" id="cd20292">
    <property type="entry name" value="cupin_QdtA-like"/>
    <property type="match status" value="1"/>
</dbReference>